<proteinExistence type="predicted"/>
<keyword evidence="1" id="KW-0812">Transmembrane</keyword>
<comment type="caution">
    <text evidence="2">The sequence shown here is derived from an EMBL/GenBank/DDBJ whole genome shotgun (WGS) entry which is preliminary data.</text>
</comment>
<dbReference type="EMBL" id="CAJHOF010000007">
    <property type="protein sequence ID" value="CAD7288411.1"/>
    <property type="molecule type" value="Genomic_DNA"/>
</dbReference>
<sequence>MQEKEIYKAITADEVKMLDDIYKINQPMFWTIDIYNSHKEYLQSAKRFTLEQRYLNAIFGILQKLITVGIFSFLPTPQA</sequence>
<name>A0ABM8Q672_9BACT</name>
<accession>A0ABM8Q672</accession>
<keyword evidence="1" id="KW-1133">Transmembrane helix</keyword>
<dbReference type="Proteomes" id="UP000789803">
    <property type="component" value="Unassembled WGS sequence"/>
</dbReference>
<feature type="transmembrane region" description="Helical" evidence="1">
    <location>
        <begin position="54"/>
        <end position="74"/>
    </location>
</feature>
<keyword evidence="1" id="KW-0472">Membrane</keyword>
<evidence type="ECO:0000256" key="1">
    <source>
        <dbReference type="SAM" id="Phobius"/>
    </source>
</evidence>
<gene>
    <name evidence="2" type="ORF">LMG7974_00996</name>
</gene>
<protein>
    <submittedName>
        <fullName evidence="2">Uncharacterized protein</fullName>
    </submittedName>
</protein>
<evidence type="ECO:0000313" key="3">
    <source>
        <dbReference type="Proteomes" id="UP000789803"/>
    </source>
</evidence>
<evidence type="ECO:0000313" key="2">
    <source>
        <dbReference type="EMBL" id="CAD7288411.1"/>
    </source>
</evidence>
<keyword evidence="3" id="KW-1185">Reference proteome</keyword>
<reference evidence="2 3" key="1">
    <citation type="submission" date="2020-11" db="EMBL/GenBank/DDBJ databases">
        <authorList>
            <person name="Peeters C."/>
        </authorList>
    </citation>
    <scope>NUCLEOTIDE SEQUENCE [LARGE SCALE GENOMIC DNA]</scope>
    <source>
        <strain evidence="2 3">LMG 7974</strain>
    </source>
</reference>
<organism evidence="2 3">
    <name type="scientific">Campylobacter majalis</name>
    <dbReference type="NCBI Taxonomy" id="2790656"/>
    <lineage>
        <taxon>Bacteria</taxon>
        <taxon>Pseudomonadati</taxon>
        <taxon>Campylobacterota</taxon>
        <taxon>Epsilonproteobacteria</taxon>
        <taxon>Campylobacterales</taxon>
        <taxon>Campylobacteraceae</taxon>
        <taxon>Campylobacter</taxon>
    </lineage>
</organism>